<evidence type="ECO:0000313" key="2">
    <source>
        <dbReference type="Proteomes" id="UP000502706"/>
    </source>
</evidence>
<accession>A0A6G8PVL2</accession>
<dbReference type="Gene3D" id="2.40.50.100">
    <property type="match status" value="1"/>
</dbReference>
<dbReference type="InterPro" id="IPR012340">
    <property type="entry name" value="NA-bd_OB-fold"/>
</dbReference>
<proteinExistence type="predicted"/>
<dbReference type="Gene3D" id="2.40.50.140">
    <property type="entry name" value="Nucleic acid-binding proteins"/>
    <property type="match status" value="1"/>
</dbReference>
<evidence type="ECO:0008006" key="3">
    <source>
        <dbReference type="Google" id="ProtNLM"/>
    </source>
</evidence>
<keyword evidence="2" id="KW-1185">Reference proteome</keyword>
<dbReference type="AlphaFoldDB" id="A0A6G8PVL2"/>
<organism evidence="1 2">
    <name type="scientific">Rubrobacter marinus</name>
    <dbReference type="NCBI Taxonomy" id="2653852"/>
    <lineage>
        <taxon>Bacteria</taxon>
        <taxon>Bacillati</taxon>
        <taxon>Actinomycetota</taxon>
        <taxon>Rubrobacteria</taxon>
        <taxon>Rubrobacterales</taxon>
        <taxon>Rubrobacteraceae</taxon>
        <taxon>Rubrobacter</taxon>
    </lineage>
</organism>
<evidence type="ECO:0000313" key="1">
    <source>
        <dbReference type="EMBL" id="QIN78249.1"/>
    </source>
</evidence>
<dbReference type="KEGG" id="rmar:GBA65_06700"/>
<dbReference type="EMBL" id="CP045121">
    <property type="protein sequence ID" value="QIN78249.1"/>
    <property type="molecule type" value="Genomic_DNA"/>
</dbReference>
<reference evidence="1 2" key="1">
    <citation type="submission" date="2019-10" db="EMBL/GenBank/DDBJ databases">
        <title>Rubrobacter sp nov SCSIO 52915 isolated from a deep-sea sediment in the South China Sea.</title>
        <authorList>
            <person name="Chen R.W."/>
        </authorList>
    </citation>
    <scope>NUCLEOTIDE SEQUENCE [LARGE SCALE GENOMIC DNA]</scope>
    <source>
        <strain evidence="1 2">SCSIO 52915</strain>
    </source>
</reference>
<gene>
    <name evidence="1" type="ORF">GBA65_06700</name>
</gene>
<name>A0A6G8PVL2_9ACTN</name>
<protein>
    <recommendedName>
        <fullName evidence="3">Sugar ABC transporter ATP-binding protein</fullName>
    </recommendedName>
</protein>
<dbReference type="InterPro" id="IPR008995">
    <property type="entry name" value="Mo/tungstate-bd_C_term_dom"/>
</dbReference>
<dbReference type="Proteomes" id="UP000502706">
    <property type="component" value="Chromosome"/>
</dbReference>
<dbReference type="SUPFAM" id="SSF50331">
    <property type="entry name" value="MOP-like"/>
    <property type="match status" value="1"/>
</dbReference>
<sequence>MGSEKYLYFGLPKEQAVHLDSVAEMTGDAGGDADGAGSADDFDEMLVARISAESQARRGQGVLLSIDASKIRLFDAETEQAIL</sequence>